<gene>
    <name evidence="9" type="ORF">GTHE00462_LOCUS40620</name>
</gene>
<dbReference type="InterPro" id="IPR029044">
    <property type="entry name" value="Nucleotide-diphossugar_trans"/>
</dbReference>
<evidence type="ECO:0000256" key="6">
    <source>
        <dbReference type="PIRSR" id="PIRSR000806-1"/>
    </source>
</evidence>
<dbReference type="PANTHER" id="PTHR43511">
    <property type="match status" value="1"/>
</dbReference>
<dbReference type="InterPro" id="IPR016267">
    <property type="entry name" value="UDPGP_trans"/>
</dbReference>
<feature type="binding site" evidence="7">
    <location>
        <position position="290"/>
    </location>
    <ligand>
        <name>UTP</name>
        <dbReference type="ChEBI" id="CHEBI:46398"/>
    </ligand>
</feature>
<accession>A0A7S4UEK5</accession>
<keyword evidence="4 5" id="KW-0548">Nucleotidyltransferase</keyword>
<feature type="chain" id="PRO_5031018080" description="UTP--glucose-1-phosphate uridylyltransferase" evidence="8">
    <location>
        <begin position="29"/>
        <end position="551"/>
    </location>
</feature>
<dbReference type="InterPro" id="IPR002618">
    <property type="entry name" value="UDPGP_fam"/>
</dbReference>
<feature type="binding site" evidence="6">
    <location>
        <position position="260"/>
    </location>
    <ligand>
        <name>substrate</name>
    </ligand>
</feature>
<feature type="binding site" evidence="7">
    <location>
        <position position="231"/>
    </location>
    <ligand>
        <name>UTP</name>
        <dbReference type="ChEBI" id="CHEBI:46398"/>
    </ligand>
</feature>
<name>A0A7S4UEK5_GUITH</name>
<dbReference type="PIRSF" id="PIRSF000806">
    <property type="entry name" value="UDPGP"/>
    <property type="match status" value="1"/>
</dbReference>
<evidence type="ECO:0000256" key="4">
    <source>
        <dbReference type="ARBA" id="ARBA00022695"/>
    </source>
</evidence>
<evidence type="ECO:0000313" key="9">
    <source>
        <dbReference type="EMBL" id="CAE2342742.1"/>
    </source>
</evidence>
<dbReference type="SUPFAM" id="SSF53448">
    <property type="entry name" value="Nucleotide-diphospho-sugar transferases"/>
    <property type="match status" value="1"/>
</dbReference>
<dbReference type="Gene3D" id="2.160.10.10">
    <property type="entry name" value="Hexapeptide repeat proteins"/>
    <property type="match status" value="1"/>
</dbReference>
<feature type="binding site" evidence="7">
    <location>
        <position position="169"/>
    </location>
    <ligand>
        <name>UTP</name>
        <dbReference type="ChEBI" id="CHEBI:46398"/>
    </ligand>
</feature>
<evidence type="ECO:0000256" key="8">
    <source>
        <dbReference type="SAM" id="SignalP"/>
    </source>
</evidence>
<evidence type="ECO:0000256" key="5">
    <source>
        <dbReference type="PIRNR" id="PIRNR000806"/>
    </source>
</evidence>
<protein>
    <recommendedName>
        <fullName evidence="2 5">UTP--glucose-1-phosphate uridylyltransferase</fullName>
        <ecNumber evidence="2 5">2.7.7.9</ecNumber>
    </recommendedName>
</protein>
<dbReference type="GO" id="GO:0003983">
    <property type="term" value="F:UTP:glucose-1-phosphate uridylyltransferase activity"/>
    <property type="evidence" value="ECO:0007669"/>
    <property type="project" value="UniProtKB-EC"/>
</dbReference>
<dbReference type="EMBL" id="HBKN01052041">
    <property type="protein sequence ID" value="CAE2342742.1"/>
    <property type="molecule type" value="Transcribed_RNA"/>
</dbReference>
<organism evidence="9">
    <name type="scientific">Guillardia theta</name>
    <name type="common">Cryptophyte</name>
    <name type="synonym">Cryptomonas phi</name>
    <dbReference type="NCBI Taxonomy" id="55529"/>
    <lineage>
        <taxon>Eukaryota</taxon>
        <taxon>Cryptophyceae</taxon>
        <taxon>Pyrenomonadales</taxon>
        <taxon>Geminigeraceae</taxon>
        <taxon>Guillardia</taxon>
    </lineage>
</organism>
<keyword evidence="8" id="KW-0732">Signal</keyword>
<proteinExistence type="inferred from homology"/>
<dbReference type="GO" id="GO:0006011">
    <property type="term" value="P:UDP-alpha-D-glucose metabolic process"/>
    <property type="evidence" value="ECO:0007669"/>
    <property type="project" value="UniProtKB-UniRule"/>
</dbReference>
<evidence type="ECO:0000256" key="7">
    <source>
        <dbReference type="PIRSR" id="PIRSR000806-2"/>
    </source>
</evidence>
<evidence type="ECO:0000256" key="1">
    <source>
        <dbReference type="ARBA" id="ARBA00010401"/>
    </source>
</evidence>
<comment type="catalytic activity">
    <reaction evidence="5">
        <text>alpha-D-glucose 1-phosphate + UTP + H(+) = UDP-alpha-D-glucose + diphosphate</text>
        <dbReference type="Rhea" id="RHEA:19889"/>
        <dbReference type="ChEBI" id="CHEBI:15378"/>
        <dbReference type="ChEBI" id="CHEBI:33019"/>
        <dbReference type="ChEBI" id="CHEBI:46398"/>
        <dbReference type="ChEBI" id="CHEBI:58601"/>
        <dbReference type="ChEBI" id="CHEBI:58885"/>
        <dbReference type="EC" id="2.7.7.9"/>
    </reaction>
</comment>
<evidence type="ECO:0000256" key="3">
    <source>
        <dbReference type="ARBA" id="ARBA00022679"/>
    </source>
</evidence>
<feature type="binding site" evidence="7">
    <location>
        <position position="259"/>
    </location>
    <ligand>
        <name>UTP</name>
        <dbReference type="ChEBI" id="CHEBI:46398"/>
    </ligand>
</feature>
<reference evidence="9" key="1">
    <citation type="submission" date="2021-01" db="EMBL/GenBank/DDBJ databases">
        <authorList>
            <person name="Corre E."/>
            <person name="Pelletier E."/>
            <person name="Niang G."/>
            <person name="Scheremetjew M."/>
            <person name="Finn R."/>
            <person name="Kale V."/>
            <person name="Holt S."/>
            <person name="Cochrane G."/>
            <person name="Meng A."/>
            <person name="Brown T."/>
            <person name="Cohen L."/>
        </authorList>
    </citation>
    <scope>NUCLEOTIDE SEQUENCE</scope>
    <source>
        <strain evidence="9">CCMP 2712</strain>
    </source>
</reference>
<dbReference type="Pfam" id="PF01704">
    <property type="entry name" value="UDPGP"/>
    <property type="match status" value="1"/>
</dbReference>
<dbReference type="Gene3D" id="3.90.550.10">
    <property type="entry name" value="Spore Coat Polysaccharide Biosynthesis Protein SpsA, Chain A"/>
    <property type="match status" value="1"/>
</dbReference>
<comment type="similarity">
    <text evidence="1 5">Belongs to the UDPGP type 1 family.</text>
</comment>
<dbReference type="EC" id="2.7.7.9" evidence="2 5"/>
<dbReference type="FunFam" id="2.160.10.10:FF:000001">
    <property type="entry name" value="UTP--glucose-1-phosphate uridylyltransferase"/>
    <property type="match status" value="1"/>
</dbReference>
<feature type="signal peptide" evidence="8">
    <location>
        <begin position="1"/>
        <end position="28"/>
    </location>
</feature>
<feature type="binding site" evidence="7">
    <location>
        <position position="437"/>
    </location>
    <ligand>
        <name>UTP</name>
        <dbReference type="ChEBI" id="CHEBI:46398"/>
    </ligand>
</feature>
<dbReference type="AlphaFoldDB" id="A0A7S4UEK5"/>
<sequence length="551" mass="59995">MQGAGAASRSAIVLSALLMSSLLLLSSASTQQCSSPLHLRGGGVMAPLQSIAKRVGGFLRTASFGNLDSSNLVAPEGKIIFDDIRKLMEEEKLSESAIRAFQQAYEALVRGDDGMISERMISPALDLPMLADIKQASIPDDKVKALLGQTVILKLNGGLGTGMGLEKAKSLLEVKGSETFLDFIAKQVLHFRKTKGDVRSMFMNSFSTSADTKDALKGHPELVQGGWEVVQNKVPKIDAESLRPAKWPANPTKEWCPPGHGDLYPSLAGSGMLDSLLKDGVKYMFVSNSDNLGATLDLELLNFFAQSDKSFLMEVCERTEADKKGGHLAVRKQDGRLLLRESAQCPPDDEKAFQDVSKHKYFNTNNLWIRLDKLKEVLDKNNGVVPLPMIKNAKTVDPSDSKSAAVFQLETAMGAAIESFDNSGAIVVDRSRFAPVKTCADLLRVRSDAYDVTEDSRLVLSAECKGQPPVVDLDKKEYKTMSGLDKMLSKGDVPSLKHCKKLTVKGKVALEKGITFKGEVTIVNPTAEWRILKAGVYENQTVELGENSEKL</sequence>
<evidence type="ECO:0000256" key="2">
    <source>
        <dbReference type="ARBA" id="ARBA00012415"/>
    </source>
</evidence>
<keyword evidence="3 5" id="KW-0808">Transferase</keyword>